<dbReference type="OrthoDB" id="2447560at2759"/>
<evidence type="ECO:0000313" key="1">
    <source>
        <dbReference type="EMBL" id="PKB93421.1"/>
    </source>
</evidence>
<protein>
    <submittedName>
        <fullName evidence="1">Uncharacterized protein</fullName>
    </submittedName>
</protein>
<sequence>MNWIVMLNEFGSPFFGLFTTFAFTWADIEDGVCLHYNRWDIVPDFSAVDAIEVPVIPTTIESSAATVFVNSPLIPSMDSRYIFFTNGSLISLGTPDVSMGWSWMQIVPDAAFPTLLLLMHMALFGIIPLIYAVLTITPRDSEVTIYTDSQTAIDGL</sequence>
<dbReference type="EMBL" id="LLXJ01008076">
    <property type="protein sequence ID" value="PKB93421.1"/>
    <property type="molecule type" value="Genomic_DNA"/>
</dbReference>
<reference evidence="1 2" key="2">
    <citation type="submission" date="2017-09" db="EMBL/GenBank/DDBJ databases">
        <title>Extensive intraspecific genome diversity in a model arbuscular mycorrhizal fungus.</title>
        <authorList>
            <person name="Chen E.C."/>
            <person name="Morin E."/>
            <person name="Beaudet D."/>
            <person name="Noel J."/>
            <person name="Ndikumana S."/>
            <person name="Charron P."/>
            <person name="St-Onge C."/>
            <person name="Giorgi J."/>
            <person name="Grigoriev I.V."/>
            <person name="Roux C."/>
            <person name="Martin F.M."/>
            <person name="Corradi N."/>
        </authorList>
    </citation>
    <scope>NUCLEOTIDE SEQUENCE [LARGE SCALE GENOMIC DNA]</scope>
    <source>
        <strain evidence="1 2">A5</strain>
    </source>
</reference>
<reference evidence="1 2" key="1">
    <citation type="submission" date="2016-04" db="EMBL/GenBank/DDBJ databases">
        <title>Genome analyses suggest a sexual origin of heterokaryosis in a supposedly ancient asexual fungus.</title>
        <authorList>
            <person name="Ropars J."/>
            <person name="Sedzielewska K."/>
            <person name="Noel J."/>
            <person name="Charron P."/>
            <person name="Farinelli L."/>
            <person name="Marton T."/>
            <person name="Kruger M."/>
            <person name="Pelin A."/>
            <person name="Brachmann A."/>
            <person name="Corradi N."/>
        </authorList>
    </citation>
    <scope>NUCLEOTIDE SEQUENCE [LARGE SCALE GENOMIC DNA]</scope>
    <source>
        <strain evidence="1 2">A5</strain>
    </source>
</reference>
<dbReference type="Proteomes" id="UP000232722">
    <property type="component" value="Unassembled WGS sequence"/>
</dbReference>
<comment type="caution">
    <text evidence="1">The sequence shown here is derived from an EMBL/GenBank/DDBJ whole genome shotgun (WGS) entry which is preliminary data.</text>
</comment>
<evidence type="ECO:0000313" key="2">
    <source>
        <dbReference type="Proteomes" id="UP000232722"/>
    </source>
</evidence>
<proteinExistence type="predicted"/>
<organism evidence="1 2">
    <name type="scientific">Rhizophagus irregularis</name>
    <dbReference type="NCBI Taxonomy" id="588596"/>
    <lineage>
        <taxon>Eukaryota</taxon>
        <taxon>Fungi</taxon>
        <taxon>Fungi incertae sedis</taxon>
        <taxon>Mucoromycota</taxon>
        <taxon>Glomeromycotina</taxon>
        <taxon>Glomeromycetes</taxon>
        <taxon>Glomerales</taxon>
        <taxon>Glomeraceae</taxon>
        <taxon>Rhizophagus</taxon>
    </lineage>
</organism>
<dbReference type="AlphaFoldDB" id="A0A2I1ETC0"/>
<gene>
    <name evidence="1" type="ORF">RhiirA5_441330</name>
</gene>
<accession>A0A2I1ETC0</accession>
<name>A0A2I1ETC0_9GLOM</name>